<comment type="similarity">
    <text evidence="1">Belongs to the class-II fumarase/aspartase family.</text>
</comment>
<sequence length="454" mass="48539">MSLASTAPGLLSQTTGYQRAARVFGESGTVDAYLHFEAALAEVQGSLGIIPSGAVDHIVAACRPENLDLDALRHSAATVGYPIVPLVQMLADLAGENGQWVHFGTTTQDVMDTAQVLQLREALRTALTDARRVEQLLAALCHRHRDTPIAGRSKLQHGVPISFGYKIALWLDQLARTRAGLGRALDEASVLQFGGAVGTLASLWPDGMKVRRRLAIRLSLSEPDISWHTSRDRMAALASAVASYMAALGKMAGDVAHQMSTEVGELSEPAAAGRGSSSTMPQKRNPVICEAIIEAARSVQHVPGMLLGAMLQEHERGIGNGYRERAALCDAVQQLSGAISLAEELLRGLEVNESRMAANLNLTNGLIYSEAMMIHLAERIGRVEAHRILHEVARQVTETGAELQTAFSQVAGTPLPVKALCFDSQVEAAQGMIELVLKTVAFDHADSGSEPTNQ</sequence>
<feature type="domain" description="Fumarate lyase N-terminal" evidence="2">
    <location>
        <begin position="24"/>
        <end position="300"/>
    </location>
</feature>
<proteinExistence type="inferred from homology"/>
<dbReference type="PRINTS" id="PR00149">
    <property type="entry name" value="FUMRATELYASE"/>
</dbReference>
<dbReference type="SUPFAM" id="SSF48557">
    <property type="entry name" value="L-aspartase-like"/>
    <property type="match status" value="1"/>
</dbReference>
<dbReference type="Gene3D" id="1.10.275.10">
    <property type="entry name" value="Fumarase/aspartase (N-terminal domain)"/>
    <property type="match status" value="1"/>
</dbReference>
<dbReference type="Gene3D" id="1.10.40.30">
    <property type="entry name" value="Fumarase/aspartase (C-terminal domain)"/>
    <property type="match status" value="1"/>
</dbReference>
<dbReference type="PRINTS" id="PR00145">
    <property type="entry name" value="ARGSUCLYASE"/>
</dbReference>
<dbReference type="EMBL" id="CP107716">
    <property type="protein sequence ID" value="UYQ72670.1"/>
    <property type="molecule type" value="Genomic_DNA"/>
</dbReference>
<evidence type="ECO:0000259" key="2">
    <source>
        <dbReference type="Pfam" id="PF00206"/>
    </source>
</evidence>
<dbReference type="InterPro" id="IPR008948">
    <property type="entry name" value="L-Aspartase-like"/>
</dbReference>
<accession>A0ABY6IPY7</accession>
<keyword evidence="3" id="KW-0456">Lyase</keyword>
<dbReference type="CDD" id="cd01597">
    <property type="entry name" value="pCLME"/>
    <property type="match status" value="1"/>
</dbReference>
<dbReference type="Pfam" id="PF00206">
    <property type="entry name" value="Lyase_1"/>
    <property type="match status" value="1"/>
</dbReference>
<dbReference type="Proteomes" id="UP001163882">
    <property type="component" value="Chromosome"/>
</dbReference>
<dbReference type="InterPro" id="IPR000362">
    <property type="entry name" value="Fumarate_lyase_fam"/>
</dbReference>
<name>A0ABY6IPY7_9HYPH</name>
<keyword evidence="4" id="KW-1185">Reference proteome</keyword>
<dbReference type="RefSeq" id="WP_264226280.1">
    <property type="nucleotide sequence ID" value="NZ_CP107716.1"/>
</dbReference>
<evidence type="ECO:0000256" key="1">
    <source>
        <dbReference type="ARBA" id="ARBA00034772"/>
    </source>
</evidence>
<dbReference type="InterPro" id="IPR022761">
    <property type="entry name" value="Fumarate_lyase_N"/>
</dbReference>
<evidence type="ECO:0000313" key="3">
    <source>
        <dbReference type="EMBL" id="UYQ72670.1"/>
    </source>
</evidence>
<dbReference type="PANTHER" id="PTHR43172:SF2">
    <property type="entry name" value="ADENYLOSUCCINATE LYASE C-TERMINAL DOMAIN-CONTAINING PROTEIN"/>
    <property type="match status" value="1"/>
</dbReference>
<reference evidence="3" key="1">
    <citation type="submission" date="2022-10" db="EMBL/GenBank/DDBJ databases">
        <title>YIM 151497 complete genome.</title>
        <authorList>
            <person name="Chen X."/>
        </authorList>
    </citation>
    <scope>NUCLEOTIDE SEQUENCE</scope>
    <source>
        <strain evidence="3">YIM 151497</strain>
    </source>
</reference>
<gene>
    <name evidence="3" type="ORF">OF122_02490</name>
</gene>
<dbReference type="GO" id="GO:0016829">
    <property type="term" value="F:lyase activity"/>
    <property type="evidence" value="ECO:0007669"/>
    <property type="project" value="UniProtKB-KW"/>
</dbReference>
<dbReference type="PANTHER" id="PTHR43172">
    <property type="entry name" value="ADENYLOSUCCINATE LYASE"/>
    <property type="match status" value="1"/>
</dbReference>
<evidence type="ECO:0000313" key="4">
    <source>
        <dbReference type="Proteomes" id="UP001163882"/>
    </source>
</evidence>
<protein>
    <submittedName>
        <fullName evidence="3">Adenylosuccinate lyase family protein</fullName>
    </submittedName>
</protein>
<dbReference type="Gene3D" id="1.20.200.10">
    <property type="entry name" value="Fumarase/aspartase (Central domain)"/>
    <property type="match status" value="1"/>
</dbReference>
<organism evidence="3 4">
    <name type="scientific">Pelagibacterium flavum</name>
    <dbReference type="NCBI Taxonomy" id="2984530"/>
    <lineage>
        <taxon>Bacteria</taxon>
        <taxon>Pseudomonadati</taxon>
        <taxon>Pseudomonadota</taxon>
        <taxon>Alphaproteobacteria</taxon>
        <taxon>Hyphomicrobiales</taxon>
        <taxon>Devosiaceae</taxon>
        <taxon>Pelagibacterium</taxon>
    </lineage>
</organism>
<dbReference type="InterPro" id="IPR024083">
    <property type="entry name" value="Fumarase/histidase_N"/>
</dbReference>